<dbReference type="Proteomes" id="UP000009328">
    <property type="component" value="Unassembled WGS sequence"/>
</dbReference>
<dbReference type="InterPro" id="IPR052184">
    <property type="entry name" value="SDR_enzymes"/>
</dbReference>
<protein>
    <submittedName>
        <fullName evidence="1">3-oxoacyl-[acyl-carrier-protein] reductase</fullName>
        <ecNumber evidence="1">1.1.1.100</ecNumber>
    </submittedName>
</protein>
<sequence length="256" mass="27919">MTKNYVITGANRGIGLALVKELAKDSNNRVFATARDPSNAKDLSDFAKEHSNVEVIQLKDTTSVEATDEAVAAVEAKLGKDEGIDVLIPNAGVSYSFETTLNTSPEVYKDTYNINVIGNLITFQKFYKLLLKSNNREVFFTSSVGGSITGFIPHPISPYASTKSVINYLVRAFNVDLKNEGFKVVAFHPGLVGTDLGNVAIEKAVNGDFELAKKLYGLITPEESAHGIVENIIKGLSQGKIDVDHLWSYDGTQLQW</sequence>
<accession>K0KBY2</accession>
<comment type="caution">
    <text evidence="1">The sequence shown here is derived from an EMBL/GenBank/DDBJ whole genome shotgun (WGS) entry which is preliminary data.</text>
</comment>
<organism evidence="1 2">
    <name type="scientific">Wickerhamomyces ciferrii (strain ATCC 14091 / BCRC 22168 / CBS 111 / JCM 3599 / NBRC 0793 / NRRL Y-1031 F-60-10)</name>
    <name type="common">Yeast</name>
    <name type="synonym">Pichia ciferrii</name>
    <dbReference type="NCBI Taxonomy" id="1206466"/>
    <lineage>
        <taxon>Eukaryota</taxon>
        <taxon>Fungi</taxon>
        <taxon>Dikarya</taxon>
        <taxon>Ascomycota</taxon>
        <taxon>Saccharomycotina</taxon>
        <taxon>Saccharomycetes</taxon>
        <taxon>Phaffomycetales</taxon>
        <taxon>Wickerhamomycetaceae</taxon>
        <taxon>Wickerhamomyces</taxon>
    </lineage>
</organism>
<evidence type="ECO:0000313" key="2">
    <source>
        <dbReference type="Proteomes" id="UP000009328"/>
    </source>
</evidence>
<dbReference type="SUPFAM" id="SSF51735">
    <property type="entry name" value="NAD(P)-binding Rossmann-fold domains"/>
    <property type="match status" value="1"/>
</dbReference>
<dbReference type="InParanoid" id="K0KBY2"/>
<dbReference type="InterPro" id="IPR002347">
    <property type="entry name" value="SDR_fam"/>
</dbReference>
<name>K0KBY2_WICCF</name>
<dbReference type="InterPro" id="IPR036291">
    <property type="entry name" value="NAD(P)-bd_dom_sf"/>
</dbReference>
<dbReference type="HOGENOM" id="CLU_010194_9_1_1"/>
<dbReference type="GO" id="GO:0004316">
    <property type="term" value="F:3-oxoacyl-[acyl-carrier-protein] reductase (NADPH) activity"/>
    <property type="evidence" value="ECO:0007669"/>
    <property type="project" value="UniProtKB-EC"/>
</dbReference>
<dbReference type="PANTHER" id="PTHR45458">
    <property type="entry name" value="SHORT-CHAIN DEHYDROGENASE/REDUCTASE SDR"/>
    <property type="match status" value="1"/>
</dbReference>
<dbReference type="PRINTS" id="PR00081">
    <property type="entry name" value="GDHRDH"/>
</dbReference>
<dbReference type="EC" id="1.1.1.100" evidence="1"/>
<dbReference type="Gene3D" id="3.40.50.720">
    <property type="entry name" value="NAD(P)-binding Rossmann-like Domain"/>
    <property type="match status" value="1"/>
</dbReference>
<evidence type="ECO:0000313" key="1">
    <source>
        <dbReference type="EMBL" id="CCH42575.1"/>
    </source>
</evidence>
<dbReference type="AlphaFoldDB" id="K0KBY2"/>
<dbReference type="Pfam" id="PF00106">
    <property type="entry name" value="adh_short"/>
    <property type="match status" value="1"/>
</dbReference>
<gene>
    <name evidence="1" type="ORF">BN7_2119</name>
</gene>
<dbReference type="PANTHER" id="PTHR45458:SF1">
    <property type="entry name" value="SHORT CHAIN DEHYDROGENASE"/>
    <property type="match status" value="1"/>
</dbReference>
<keyword evidence="1" id="KW-0560">Oxidoreductase</keyword>
<keyword evidence="2" id="KW-1185">Reference proteome</keyword>
<dbReference type="eggNOG" id="KOG1611">
    <property type="taxonomic scope" value="Eukaryota"/>
</dbReference>
<proteinExistence type="predicted"/>
<dbReference type="CDD" id="cd05325">
    <property type="entry name" value="carb_red_sniffer_like_SDR_c"/>
    <property type="match status" value="1"/>
</dbReference>
<reference evidence="1 2" key="1">
    <citation type="journal article" date="2012" name="Eukaryot. Cell">
        <title>Draft genome sequence of Wickerhamomyces ciferrii NRRL Y-1031 F-60-10.</title>
        <authorList>
            <person name="Schneider J."/>
            <person name="Andrea H."/>
            <person name="Blom J."/>
            <person name="Jaenicke S."/>
            <person name="Ruckert C."/>
            <person name="Schorsch C."/>
            <person name="Szczepanowski R."/>
            <person name="Farwick M."/>
            <person name="Goesmann A."/>
            <person name="Puhler A."/>
            <person name="Schaffer S."/>
            <person name="Tauch A."/>
            <person name="Kohler T."/>
            <person name="Brinkrolf K."/>
        </authorList>
    </citation>
    <scope>NUCLEOTIDE SEQUENCE [LARGE SCALE GENOMIC DNA]</scope>
    <source>
        <strain evidence="2">ATCC 14091 / BCRC 22168 / CBS 111 / JCM 3599 / NBRC 0793 / NRRL Y-1031 F-60-10</strain>
    </source>
</reference>
<dbReference type="EMBL" id="CAIF01000049">
    <property type="protein sequence ID" value="CCH42575.1"/>
    <property type="molecule type" value="Genomic_DNA"/>
</dbReference>